<keyword evidence="2" id="KW-1185">Reference proteome</keyword>
<organism evidence="1 2">
    <name type="scientific">Solanum verrucosum</name>
    <dbReference type="NCBI Taxonomy" id="315347"/>
    <lineage>
        <taxon>Eukaryota</taxon>
        <taxon>Viridiplantae</taxon>
        <taxon>Streptophyta</taxon>
        <taxon>Embryophyta</taxon>
        <taxon>Tracheophyta</taxon>
        <taxon>Spermatophyta</taxon>
        <taxon>Magnoliopsida</taxon>
        <taxon>eudicotyledons</taxon>
        <taxon>Gunneridae</taxon>
        <taxon>Pentapetalae</taxon>
        <taxon>asterids</taxon>
        <taxon>lamiids</taxon>
        <taxon>Solanales</taxon>
        <taxon>Solanaceae</taxon>
        <taxon>Solanoideae</taxon>
        <taxon>Solaneae</taxon>
        <taxon>Solanum</taxon>
    </lineage>
</organism>
<proteinExistence type="predicted"/>
<sequence>MEKRMTQLDLLSKHIMEGGLKSVNAIGTNSWQCSDYSMFEALHDKQVQFLGNQLGSSNLTY</sequence>
<name>A0AAF0PQB3_SOLVR</name>
<dbReference type="AlphaFoldDB" id="A0AAF0PQB3"/>
<dbReference type="EMBL" id="CP133612">
    <property type="protein sequence ID" value="WMV09149.1"/>
    <property type="molecule type" value="Genomic_DNA"/>
</dbReference>
<protein>
    <submittedName>
        <fullName evidence="1">Uncharacterized protein</fullName>
    </submittedName>
</protein>
<dbReference type="Proteomes" id="UP001234989">
    <property type="component" value="Chromosome 1"/>
</dbReference>
<reference evidence="1" key="1">
    <citation type="submission" date="2023-08" db="EMBL/GenBank/DDBJ databases">
        <title>A de novo genome assembly of Solanum verrucosum Schlechtendal, a Mexican diploid species geographically isolated from the other diploid A-genome species in potato relatives.</title>
        <authorList>
            <person name="Hosaka K."/>
        </authorList>
    </citation>
    <scope>NUCLEOTIDE SEQUENCE</scope>
    <source>
        <tissue evidence="1">Young leaves</tissue>
    </source>
</reference>
<accession>A0AAF0PQB3</accession>
<evidence type="ECO:0000313" key="2">
    <source>
        <dbReference type="Proteomes" id="UP001234989"/>
    </source>
</evidence>
<evidence type="ECO:0000313" key="1">
    <source>
        <dbReference type="EMBL" id="WMV09149.1"/>
    </source>
</evidence>
<gene>
    <name evidence="1" type="ORF">MTR67_002534</name>
</gene>